<keyword evidence="1" id="KW-0732">Signal</keyword>
<feature type="signal peptide" evidence="1">
    <location>
        <begin position="1"/>
        <end position="26"/>
    </location>
</feature>
<accession>A0ABU0IUS6</accession>
<evidence type="ECO:0000313" key="3">
    <source>
        <dbReference type="Proteomes" id="UP001228905"/>
    </source>
</evidence>
<name>A0ABU0IUS6_9CAUL</name>
<dbReference type="RefSeq" id="WP_307351347.1">
    <property type="nucleotide sequence ID" value="NZ_JAUSVS010000008.1"/>
</dbReference>
<comment type="caution">
    <text evidence="2">The sequence shown here is derived from an EMBL/GenBank/DDBJ whole genome shotgun (WGS) entry which is preliminary data.</text>
</comment>
<protein>
    <recommendedName>
        <fullName evidence="4">SGNH/GDSL hydrolase family protein</fullName>
    </recommendedName>
</protein>
<keyword evidence="3" id="KW-1185">Reference proteome</keyword>
<gene>
    <name evidence="2" type="ORF">QO010_003546</name>
</gene>
<dbReference type="Proteomes" id="UP001228905">
    <property type="component" value="Unassembled WGS sequence"/>
</dbReference>
<evidence type="ECO:0000256" key="1">
    <source>
        <dbReference type="SAM" id="SignalP"/>
    </source>
</evidence>
<evidence type="ECO:0008006" key="4">
    <source>
        <dbReference type="Google" id="ProtNLM"/>
    </source>
</evidence>
<evidence type="ECO:0000313" key="2">
    <source>
        <dbReference type="EMBL" id="MDQ0465754.1"/>
    </source>
</evidence>
<feature type="chain" id="PRO_5046195162" description="SGNH/GDSL hydrolase family protein" evidence="1">
    <location>
        <begin position="27"/>
        <end position="298"/>
    </location>
</feature>
<reference evidence="2 3" key="1">
    <citation type="submission" date="2023-07" db="EMBL/GenBank/DDBJ databases">
        <title>Genomic Encyclopedia of Type Strains, Phase IV (KMG-IV): sequencing the most valuable type-strain genomes for metagenomic binning, comparative biology and taxonomic classification.</title>
        <authorList>
            <person name="Goeker M."/>
        </authorList>
    </citation>
    <scope>NUCLEOTIDE SEQUENCE [LARGE SCALE GENOMIC DNA]</scope>
    <source>
        <strain evidence="2 3">DSM 18695</strain>
    </source>
</reference>
<dbReference type="EMBL" id="JAUSVS010000008">
    <property type="protein sequence ID" value="MDQ0465754.1"/>
    <property type="molecule type" value="Genomic_DNA"/>
</dbReference>
<proteinExistence type="predicted"/>
<sequence>MTRGTQPLWSWALAAALAAAVLAGLAADPAGRLDANSDLNLSRLDRVATRETPIVVLIGSSKVQCGIGFDDELAARIRALGVEAQVVRITRQGAVYEDLRPAFERLATLRPALVLLEEDLVLYTHRRLPALETVSWRARAKRALRIRFGLKRIAFNDPVAGRAPCGAGAPPVLSAAEMKAYQSALSELGASSAADRAAYLNQLAGLRTRGARTVLIDVTRSPAAAAVFPERLASHARRTLAELARDPGDERLSPPTAFPQSAYADAGHLNAQGRRLYMAWLAPQIVRLIRTTPPGAAP</sequence>
<organism evidence="2 3">
    <name type="scientific">Caulobacter ginsengisoli</name>
    <dbReference type="NCBI Taxonomy" id="400775"/>
    <lineage>
        <taxon>Bacteria</taxon>
        <taxon>Pseudomonadati</taxon>
        <taxon>Pseudomonadota</taxon>
        <taxon>Alphaproteobacteria</taxon>
        <taxon>Caulobacterales</taxon>
        <taxon>Caulobacteraceae</taxon>
        <taxon>Caulobacter</taxon>
    </lineage>
</organism>